<accession>A0A6M2BR96</accession>
<sequence>MDKQTEEKLAGLLLSGDVAAQMGVGTARRYFEVTITQLPATTRSIAERLASLRRRFGMNGQNPDVGDRTQAATVEGDRQ</sequence>
<evidence type="ECO:0000256" key="1">
    <source>
        <dbReference type="SAM" id="MobiDB-lite"/>
    </source>
</evidence>
<reference evidence="2 3" key="1">
    <citation type="journal article" date="2014" name="Int. J. Syst. Evol. Microbiol.">
        <title>Solimonas terrae sp. nov., isolated from soil.</title>
        <authorList>
            <person name="Kim S.J."/>
            <person name="Moon J.Y."/>
            <person name="Weon H.Y."/>
            <person name="Ahn J.H."/>
            <person name="Chen W.M."/>
            <person name="Kwon S.W."/>
        </authorList>
    </citation>
    <scope>NUCLEOTIDE SEQUENCE [LARGE SCALE GENOMIC DNA]</scope>
    <source>
        <strain evidence="2 3">KIS83-12</strain>
    </source>
</reference>
<evidence type="ECO:0000313" key="2">
    <source>
        <dbReference type="EMBL" id="NGY05008.1"/>
    </source>
</evidence>
<dbReference type="RefSeq" id="WP_166255485.1">
    <property type="nucleotide sequence ID" value="NZ_JAAMOW010000004.1"/>
</dbReference>
<comment type="caution">
    <text evidence="2">The sequence shown here is derived from an EMBL/GenBank/DDBJ whole genome shotgun (WGS) entry which is preliminary data.</text>
</comment>
<keyword evidence="3" id="KW-1185">Reference proteome</keyword>
<proteinExistence type="predicted"/>
<organism evidence="2 3">
    <name type="scientific">Solimonas terrae</name>
    <dbReference type="NCBI Taxonomy" id="1396819"/>
    <lineage>
        <taxon>Bacteria</taxon>
        <taxon>Pseudomonadati</taxon>
        <taxon>Pseudomonadota</taxon>
        <taxon>Gammaproteobacteria</taxon>
        <taxon>Nevskiales</taxon>
        <taxon>Nevskiaceae</taxon>
        <taxon>Solimonas</taxon>
    </lineage>
</organism>
<gene>
    <name evidence="2" type="ORF">G7Y85_09535</name>
</gene>
<name>A0A6M2BR96_9GAMM</name>
<dbReference type="Proteomes" id="UP000472676">
    <property type="component" value="Unassembled WGS sequence"/>
</dbReference>
<feature type="region of interest" description="Disordered" evidence="1">
    <location>
        <begin position="56"/>
        <end position="79"/>
    </location>
</feature>
<dbReference type="AlphaFoldDB" id="A0A6M2BR96"/>
<protein>
    <submittedName>
        <fullName evidence="2">Uncharacterized protein</fullName>
    </submittedName>
</protein>
<evidence type="ECO:0000313" key="3">
    <source>
        <dbReference type="Proteomes" id="UP000472676"/>
    </source>
</evidence>
<dbReference type="EMBL" id="JAAMOW010000004">
    <property type="protein sequence ID" value="NGY05008.1"/>
    <property type="molecule type" value="Genomic_DNA"/>
</dbReference>